<dbReference type="PANTHER" id="PTHR12072:SF5">
    <property type="entry name" value="CWF19-LIKE PROTEIN 2"/>
    <property type="match status" value="1"/>
</dbReference>
<dbReference type="Pfam" id="PF04677">
    <property type="entry name" value="CwfJ_C_1"/>
    <property type="match status" value="1"/>
</dbReference>
<dbReference type="InterPro" id="IPR006767">
    <property type="entry name" value="Cwf19-like_C_dom-2"/>
</dbReference>
<evidence type="ECO:0000259" key="6">
    <source>
        <dbReference type="Pfam" id="PF04677"/>
    </source>
</evidence>
<feature type="compositionally biased region" description="Basic and acidic residues" evidence="4">
    <location>
        <begin position="464"/>
        <end position="477"/>
    </location>
</feature>
<dbReference type="GO" id="GO:0000398">
    <property type="term" value="P:mRNA splicing, via spliceosome"/>
    <property type="evidence" value="ECO:0007669"/>
    <property type="project" value="TreeGrafter"/>
</dbReference>
<feature type="region of interest" description="Disordered" evidence="4">
    <location>
        <begin position="509"/>
        <end position="532"/>
    </location>
</feature>
<protein>
    <recommendedName>
        <fullName evidence="3">CWF19-like protein 2</fullName>
    </recommendedName>
</protein>
<keyword evidence="8" id="KW-1185">Reference proteome</keyword>
<feature type="compositionally biased region" description="Low complexity" evidence="4">
    <location>
        <begin position="74"/>
        <end position="86"/>
    </location>
</feature>
<dbReference type="PANTHER" id="PTHR12072">
    <property type="entry name" value="CWF19, CELL CYCLE CONTROL PROTEIN"/>
    <property type="match status" value="1"/>
</dbReference>
<feature type="domain" description="Cwf19-like protein C-terminal" evidence="5">
    <location>
        <begin position="783"/>
        <end position="877"/>
    </location>
</feature>
<name>A0A7K9FPC5_STEPR</name>
<organism evidence="7 8">
    <name type="scientific">Stercorarius parasiticus</name>
    <name type="common">Parasitic jaeger</name>
    <name type="synonym">Arctic skua</name>
    <dbReference type="NCBI Taxonomy" id="54059"/>
    <lineage>
        <taxon>Eukaryota</taxon>
        <taxon>Metazoa</taxon>
        <taxon>Chordata</taxon>
        <taxon>Craniata</taxon>
        <taxon>Vertebrata</taxon>
        <taxon>Euteleostomi</taxon>
        <taxon>Archelosauria</taxon>
        <taxon>Archosauria</taxon>
        <taxon>Dinosauria</taxon>
        <taxon>Saurischia</taxon>
        <taxon>Theropoda</taxon>
        <taxon>Coelurosauria</taxon>
        <taxon>Aves</taxon>
        <taxon>Neognathae</taxon>
        <taxon>Neoaves</taxon>
        <taxon>Charadriiformes</taxon>
        <taxon>Stercorariidae</taxon>
        <taxon>Stercorarius</taxon>
    </lineage>
</organism>
<dbReference type="Gene3D" id="3.30.428.10">
    <property type="entry name" value="HIT-like"/>
    <property type="match status" value="1"/>
</dbReference>
<feature type="compositionally biased region" description="Basic and acidic residues" evidence="4">
    <location>
        <begin position="421"/>
        <end position="439"/>
    </location>
</feature>
<dbReference type="InterPro" id="IPR040194">
    <property type="entry name" value="Cwf19-like"/>
</dbReference>
<gene>
    <name evidence="7" type="primary">Cwf19l2</name>
    <name evidence="7" type="ORF">STEPAR_R11076</name>
</gene>
<comment type="similarity">
    <text evidence="1">Belongs to the CWF19 family.</text>
</comment>
<feature type="non-terminal residue" evidence="7">
    <location>
        <position position="879"/>
    </location>
</feature>
<evidence type="ECO:0000256" key="1">
    <source>
        <dbReference type="ARBA" id="ARBA00006795"/>
    </source>
</evidence>
<feature type="non-terminal residue" evidence="7">
    <location>
        <position position="1"/>
    </location>
</feature>
<dbReference type="FunFam" id="3.30.428.10:FF:000021">
    <property type="entry name" value="CWF19-like protein 2 homolog"/>
    <property type="match status" value="1"/>
</dbReference>
<evidence type="ECO:0000313" key="8">
    <source>
        <dbReference type="Proteomes" id="UP000532908"/>
    </source>
</evidence>
<feature type="compositionally biased region" description="Basic and acidic residues" evidence="4">
    <location>
        <begin position="237"/>
        <end position="313"/>
    </location>
</feature>
<proteinExistence type="inferred from homology"/>
<feature type="compositionally biased region" description="Low complexity" evidence="4">
    <location>
        <begin position="361"/>
        <end position="386"/>
    </location>
</feature>
<evidence type="ECO:0000256" key="3">
    <source>
        <dbReference type="ARBA" id="ARBA00070709"/>
    </source>
</evidence>
<dbReference type="InterPro" id="IPR036265">
    <property type="entry name" value="HIT-like_sf"/>
</dbReference>
<dbReference type="EMBL" id="VWZL01004489">
    <property type="protein sequence ID" value="NXG90932.1"/>
    <property type="molecule type" value="Genomic_DNA"/>
</dbReference>
<feature type="compositionally biased region" description="Basic and acidic residues" evidence="4">
    <location>
        <begin position="328"/>
        <end position="340"/>
    </location>
</feature>
<feature type="compositionally biased region" description="Basic and acidic residues" evidence="4">
    <location>
        <begin position="521"/>
        <end position="531"/>
    </location>
</feature>
<dbReference type="GO" id="GO:0071014">
    <property type="term" value="C:post-mRNA release spliceosomal complex"/>
    <property type="evidence" value="ECO:0007669"/>
    <property type="project" value="TreeGrafter"/>
</dbReference>
<feature type="region of interest" description="Disordered" evidence="4">
    <location>
        <begin position="237"/>
        <end position="477"/>
    </location>
</feature>
<feature type="region of interest" description="Disordered" evidence="4">
    <location>
        <begin position="544"/>
        <end position="564"/>
    </location>
</feature>
<feature type="compositionally biased region" description="Basic and acidic residues" evidence="4">
    <location>
        <begin position="402"/>
        <end position="412"/>
    </location>
</feature>
<sequence length="879" mass="102786">AKISYEKEQRHKLLKHLRGEDTWMLADVNERVEQLEKEHSVHKKKKKDKHSKKAKKEKKKNRKEKSEKKDDLLDSSSDSSVEWVESNVSQSDNTEKAWKVNKQSDAVKEPSLQREEWMNLDFMSLKTTSVAAVKGERHKEKILERQKAQEIEQAMLSERELNPYWKDGGTGLPPEKDEAASLKKVTVVEDAGLSWLRKSYQRMKEQAEREKRNFEEIVAERYGSMEVFQSRLEEAEKVASRKENDYRSRRWKKNDYSESEKEKKERDVKKETRDEHDRNRSMLRGYTREKYSKGWEQEDKGYKRDMSREDQECGHSSMDSVLRGYSSKAERHSDEKRSQEKSSSLSNMKHKFLKPSEDDVSSYSSSQDYNSQQSSSKVSAHSSLSSRFQKPSEDTALWTKTHTKDNNEKSMSDQKLSGTREQIDDNSWERTPSDEKESQQEYPSDIPEKKQTLFDNKTPCSSHTAKDEPPRVLSEEEMNRLGARIVKAELMGDMELASKLQAELENARKLRETQGQIPAKSGREASSHQEDEQVVLVRTDQSGRAWPVTAPTEPQEPKGGRRKRQMIPTHIDKERVRYFQDDDSMNLKDLVKNEKMRTAEDQNSLFMRMASKLMEKTDREYYTLDDMFVSKAAKRARSGEEEEIQRRKAIREHQQLAARMEKCPYCFDSSELSKHLIIAIGTKVYLSLPSYQSLTEGHCLIAPLQHHTAATLLDEEIWEEIQVFRNALVKMFEAKGLDCVFLETNMSMKKRYHMVYECIPLPKEVGDMAPIYFKKAIMESDEEWSVNKKLIDLSSKDVRKSVPKGLPYFSVDFGLQGGFAHIIEDQHKFPHYFGKEIIGGMLDLEPRLWRKGIRQNFEDQRKKVLQFAQWWKPYDFTKK</sequence>
<dbReference type="Pfam" id="PF04676">
    <property type="entry name" value="CwfJ_C_2"/>
    <property type="match status" value="1"/>
</dbReference>
<feature type="compositionally biased region" description="Polar residues" evidence="4">
    <location>
        <begin position="453"/>
        <end position="463"/>
    </location>
</feature>
<evidence type="ECO:0000256" key="4">
    <source>
        <dbReference type="SAM" id="MobiDB-lite"/>
    </source>
</evidence>
<evidence type="ECO:0000259" key="5">
    <source>
        <dbReference type="Pfam" id="PF04676"/>
    </source>
</evidence>
<feature type="region of interest" description="Disordered" evidence="4">
    <location>
        <begin position="34"/>
        <end position="111"/>
    </location>
</feature>
<dbReference type="SUPFAM" id="SSF54197">
    <property type="entry name" value="HIT-like"/>
    <property type="match status" value="1"/>
</dbReference>
<comment type="caution">
    <text evidence="7">The sequence shown here is derived from an EMBL/GenBank/DDBJ whole genome shotgun (WGS) entry which is preliminary data.</text>
</comment>
<feature type="compositionally biased region" description="Basic residues" evidence="4">
    <location>
        <begin position="40"/>
        <end position="63"/>
    </location>
</feature>
<feature type="domain" description="Cwf19-like C-terminal" evidence="6">
    <location>
        <begin position="651"/>
        <end position="774"/>
    </location>
</feature>
<keyword evidence="2" id="KW-0175">Coiled coil</keyword>
<evidence type="ECO:0000313" key="7">
    <source>
        <dbReference type="EMBL" id="NXG90932.1"/>
    </source>
</evidence>
<accession>A0A7K9FPC5</accession>
<dbReference type="AlphaFoldDB" id="A0A7K9FPC5"/>
<dbReference type="InterPro" id="IPR006768">
    <property type="entry name" value="Cwf19-like_C_dom-1"/>
</dbReference>
<evidence type="ECO:0000256" key="2">
    <source>
        <dbReference type="ARBA" id="ARBA00023054"/>
    </source>
</evidence>
<dbReference type="Proteomes" id="UP000532908">
    <property type="component" value="Unassembled WGS sequence"/>
</dbReference>
<reference evidence="7 8" key="1">
    <citation type="submission" date="2019-09" db="EMBL/GenBank/DDBJ databases">
        <title>Bird 10,000 Genomes (B10K) Project - Family phase.</title>
        <authorList>
            <person name="Zhang G."/>
        </authorList>
    </citation>
    <scope>NUCLEOTIDE SEQUENCE [LARGE SCALE GENOMIC DNA]</scope>
    <source>
        <strain evidence="7">B10K-DU-001-20</strain>
        <tissue evidence="7">Muscle</tissue>
    </source>
</reference>